<reference evidence="2 3" key="1">
    <citation type="submission" date="2014-04" db="EMBL/GenBank/DDBJ databases">
        <title>Characterization and application of a salt tolerant electro-active bacterium.</title>
        <authorList>
            <person name="Yang L."/>
            <person name="Wei S."/>
            <person name="Tay Q.X.M."/>
        </authorList>
    </citation>
    <scope>NUCLEOTIDE SEQUENCE [LARGE SCALE GENOMIC DNA]</scope>
    <source>
        <strain evidence="2 3">LY1</strain>
    </source>
</reference>
<dbReference type="OrthoDB" id="836992at2"/>
<dbReference type="InterPro" id="IPR045497">
    <property type="entry name" value="DUF6438"/>
</dbReference>
<dbReference type="EMBL" id="JMIH01000026">
    <property type="protein sequence ID" value="KEO72248.1"/>
    <property type="molecule type" value="Genomic_DNA"/>
</dbReference>
<protein>
    <recommendedName>
        <fullName evidence="1">DUF6438 domain-containing protein</fullName>
    </recommendedName>
</protein>
<sequence length="241" mass="28234">MKYLALIFIIFIHCSQKKENGLPISIEGEWIPVFEDIGFIYDWSGLKFENDSAYKIDDRWGLLMGPYSISEDKLLIKELKGKSEYTILNLTEDSLIIKKNGDVNHYYSRKLEFDKDLNFNTISISAHRCFDLCWEFDYVLDSDGLEVFNGKYNTQTLGIKKGKLNDKLVKEIDSLFKRSNINQLDPDWVAIPDVDGWLINFDINYNENESINFSTTDFNIPYRIKPIFQRIKVYLNEEGLM</sequence>
<feature type="domain" description="DUF6438" evidence="1">
    <location>
        <begin position="121"/>
        <end position="229"/>
    </location>
</feature>
<evidence type="ECO:0000259" key="1">
    <source>
        <dbReference type="Pfam" id="PF20033"/>
    </source>
</evidence>
<evidence type="ECO:0000313" key="2">
    <source>
        <dbReference type="EMBL" id="KEO72248.1"/>
    </source>
</evidence>
<dbReference type="Pfam" id="PF20033">
    <property type="entry name" value="DUF6438"/>
    <property type="match status" value="1"/>
</dbReference>
<evidence type="ECO:0000313" key="3">
    <source>
        <dbReference type="Proteomes" id="UP000027821"/>
    </source>
</evidence>
<name>A0A074KXA2_9BACT</name>
<dbReference type="eggNOG" id="ENOG5033PTZ">
    <property type="taxonomic scope" value="Bacteria"/>
</dbReference>
<proteinExistence type="predicted"/>
<organism evidence="2 3">
    <name type="scientific">Anditalea andensis</name>
    <dbReference type="NCBI Taxonomy" id="1048983"/>
    <lineage>
        <taxon>Bacteria</taxon>
        <taxon>Pseudomonadati</taxon>
        <taxon>Bacteroidota</taxon>
        <taxon>Cytophagia</taxon>
        <taxon>Cytophagales</taxon>
        <taxon>Cytophagaceae</taxon>
        <taxon>Anditalea</taxon>
    </lineage>
</organism>
<keyword evidence="3" id="KW-1185">Reference proteome</keyword>
<dbReference type="AlphaFoldDB" id="A0A074KXA2"/>
<comment type="caution">
    <text evidence="2">The sequence shown here is derived from an EMBL/GenBank/DDBJ whole genome shotgun (WGS) entry which is preliminary data.</text>
</comment>
<dbReference type="Proteomes" id="UP000027821">
    <property type="component" value="Unassembled WGS sequence"/>
</dbReference>
<accession>A0A074KXA2</accession>
<gene>
    <name evidence="2" type="ORF">EL17_18785</name>
</gene>